<protein>
    <submittedName>
        <fullName evidence="1">Uncharacterized protein</fullName>
    </submittedName>
</protein>
<dbReference type="Proteomes" id="UP000232003">
    <property type="component" value="Chromosome"/>
</dbReference>
<proteinExistence type="predicted"/>
<sequence length="38" mass="4427">MRAIRFAEVLIHWSTVIICGFYRNVPGVLAAMKSYKVW</sequence>
<evidence type="ECO:0000313" key="2">
    <source>
        <dbReference type="Proteomes" id="UP000232003"/>
    </source>
</evidence>
<dbReference type="KEGG" id="nfl:COO91_06867"/>
<evidence type="ECO:0000313" key="1">
    <source>
        <dbReference type="EMBL" id="AUB40835.1"/>
    </source>
</evidence>
<dbReference type="EMBL" id="CP024785">
    <property type="protein sequence ID" value="AUB40835.1"/>
    <property type="molecule type" value="Genomic_DNA"/>
</dbReference>
<accession>A0A2K8T1G8</accession>
<reference evidence="1 2" key="1">
    <citation type="submission" date="2017-11" db="EMBL/GenBank/DDBJ databases">
        <title>Complete genome of a free-living desiccation-tolerant cyanobacterium and its photosynthetic adaptation to extreme terrestrial habitat.</title>
        <authorList>
            <person name="Shang J."/>
        </authorList>
    </citation>
    <scope>NUCLEOTIDE SEQUENCE [LARGE SCALE GENOMIC DNA]</scope>
    <source>
        <strain evidence="1 2">CCNUN1</strain>
    </source>
</reference>
<organism evidence="1 2">
    <name type="scientific">Nostoc flagelliforme CCNUN1</name>
    <dbReference type="NCBI Taxonomy" id="2038116"/>
    <lineage>
        <taxon>Bacteria</taxon>
        <taxon>Bacillati</taxon>
        <taxon>Cyanobacteriota</taxon>
        <taxon>Cyanophyceae</taxon>
        <taxon>Nostocales</taxon>
        <taxon>Nostocaceae</taxon>
        <taxon>Nostoc</taxon>
    </lineage>
</organism>
<name>A0A2K8T1G8_9NOSO</name>
<dbReference type="AlphaFoldDB" id="A0A2K8T1G8"/>
<keyword evidence="2" id="KW-1185">Reference proteome</keyword>
<gene>
    <name evidence="1" type="ORF">COO91_06867</name>
</gene>